<dbReference type="EMBL" id="CADEBD010000309">
    <property type="protein sequence ID" value="CAB3240473.1"/>
    <property type="molecule type" value="Genomic_DNA"/>
</dbReference>
<name>A0A8S1A2K4_ARCPL</name>
<proteinExistence type="predicted"/>
<dbReference type="PANTHER" id="PTHR33939:SF1">
    <property type="entry name" value="DUF4371 DOMAIN-CONTAINING PROTEIN"/>
    <property type="match status" value="1"/>
</dbReference>
<dbReference type="PANTHER" id="PTHR33939">
    <property type="entry name" value="PROTEIN CBG22215"/>
    <property type="match status" value="1"/>
</dbReference>
<evidence type="ECO:0008006" key="3">
    <source>
        <dbReference type="Google" id="ProtNLM"/>
    </source>
</evidence>
<dbReference type="AlphaFoldDB" id="A0A8S1A2K4"/>
<sequence>MDNAPYHSVQIDKAPTQASKKAHLVAWLQRKGVEADMNLLKAELLELVKQNKLALQHGHKLIRTPPYHCQYNAIELIWAQVKGYAARHNTKPPFSTKNMMTLLKEACDKITKEDWAKVVEKTRKIIKEDYDRDVNIDNIIENEIIIYTGDDSSSGSSSEEND</sequence>
<dbReference type="Gene3D" id="3.30.420.10">
    <property type="entry name" value="Ribonuclease H-like superfamily/Ribonuclease H"/>
    <property type="match status" value="1"/>
</dbReference>
<comment type="caution">
    <text evidence="1">The sequence shown here is derived from an EMBL/GenBank/DDBJ whole genome shotgun (WGS) entry which is preliminary data.</text>
</comment>
<dbReference type="GO" id="GO:0003676">
    <property type="term" value="F:nucleic acid binding"/>
    <property type="evidence" value="ECO:0007669"/>
    <property type="project" value="InterPro"/>
</dbReference>
<protein>
    <recommendedName>
        <fullName evidence="3">Tc1-like transposase DDE domain-containing protein</fullName>
    </recommendedName>
</protein>
<dbReference type="InterPro" id="IPR036397">
    <property type="entry name" value="RNaseH_sf"/>
</dbReference>
<organism evidence="1 2">
    <name type="scientific">Arctia plantaginis</name>
    <name type="common">Wood tiger moth</name>
    <name type="synonym">Phalaena plantaginis</name>
    <dbReference type="NCBI Taxonomy" id="874455"/>
    <lineage>
        <taxon>Eukaryota</taxon>
        <taxon>Metazoa</taxon>
        <taxon>Ecdysozoa</taxon>
        <taxon>Arthropoda</taxon>
        <taxon>Hexapoda</taxon>
        <taxon>Insecta</taxon>
        <taxon>Pterygota</taxon>
        <taxon>Neoptera</taxon>
        <taxon>Endopterygota</taxon>
        <taxon>Lepidoptera</taxon>
        <taxon>Glossata</taxon>
        <taxon>Ditrysia</taxon>
        <taxon>Noctuoidea</taxon>
        <taxon>Erebidae</taxon>
        <taxon>Arctiinae</taxon>
        <taxon>Arctia</taxon>
    </lineage>
</organism>
<evidence type="ECO:0000313" key="1">
    <source>
        <dbReference type="EMBL" id="CAB3240473.1"/>
    </source>
</evidence>
<reference evidence="1 2" key="1">
    <citation type="submission" date="2020-04" db="EMBL/GenBank/DDBJ databases">
        <authorList>
            <person name="Wallbank WR R."/>
            <person name="Pardo Diaz C."/>
            <person name="Kozak K."/>
            <person name="Martin S."/>
            <person name="Jiggins C."/>
            <person name="Moest M."/>
            <person name="Warren A I."/>
            <person name="Byers J.R.P. K."/>
            <person name="Montejo-Kovacevich G."/>
            <person name="Yen C E."/>
        </authorList>
    </citation>
    <scope>NUCLEOTIDE SEQUENCE [LARGE SCALE GENOMIC DNA]</scope>
</reference>
<dbReference type="OrthoDB" id="6275295at2759"/>
<evidence type="ECO:0000313" key="2">
    <source>
        <dbReference type="Proteomes" id="UP000494256"/>
    </source>
</evidence>
<dbReference type="Proteomes" id="UP000494256">
    <property type="component" value="Unassembled WGS sequence"/>
</dbReference>
<accession>A0A8S1A2K4</accession>
<gene>
    <name evidence="1" type="ORF">APLA_LOCUS9066</name>
</gene>